<proteinExistence type="predicted"/>
<gene>
    <name evidence="2" type="ORF">MP11Mi_04380</name>
</gene>
<feature type="domain" description="HTH marR-type" evidence="1">
    <location>
        <begin position="1"/>
        <end position="131"/>
    </location>
</feature>
<dbReference type="PROSITE" id="PS50995">
    <property type="entry name" value="HTH_MARR_2"/>
    <property type="match status" value="1"/>
</dbReference>
<dbReference type="GO" id="GO:0003700">
    <property type="term" value="F:DNA-binding transcription factor activity"/>
    <property type="evidence" value="ECO:0007669"/>
    <property type="project" value="InterPro"/>
</dbReference>
<dbReference type="Gene3D" id="1.10.10.10">
    <property type="entry name" value="Winged helix-like DNA-binding domain superfamily/Winged helix DNA-binding domain"/>
    <property type="match status" value="1"/>
</dbReference>
<accession>A0AA97CUM3</accession>
<dbReference type="RefSeq" id="WP_420040688.1">
    <property type="nucleotide sequence ID" value="NZ_CP128986.1"/>
</dbReference>
<dbReference type="EMBL" id="CP128986">
    <property type="protein sequence ID" value="WOC11371.1"/>
    <property type="molecule type" value="Genomic_DNA"/>
</dbReference>
<evidence type="ECO:0000313" key="2">
    <source>
        <dbReference type="EMBL" id="WOC11371.1"/>
    </source>
</evidence>
<dbReference type="SMART" id="SM00347">
    <property type="entry name" value="HTH_MARR"/>
    <property type="match status" value="1"/>
</dbReference>
<dbReference type="InterPro" id="IPR036388">
    <property type="entry name" value="WH-like_DNA-bd_sf"/>
</dbReference>
<dbReference type="SUPFAM" id="SSF46785">
    <property type="entry name" value="Winged helix' DNA-binding domain"/>
    <property type="match status" value="1"/>
</dbReference>
<protein>
    <recommendedName>
        <fullName evidence="1">HTH marR-type domain-containing protein</fullName>
    </recommendedName>
</protein>
<dbReference type="InterPro" id="IPR036390">
    <property type="entry name" value="WH_DNA-bd_sf"/>
</dbReference>
<name>A0AA97CUM3_9ACTN</name>
<evidence type="ECO:0000259" key="1">
    <source>
        <dbReference type="PROSITE" id="PS50995"/>
    </source>
</evidence>
<organism evidence="2">
    <name type="scientific">Gordonia sp. MP11Mi</name>
    <dbReference type="NCBI Taxonomy" id="3022769"/>
    <lineage>
        <taxon>Bacteria</taxon>
        <taxon>Bacillati</taxon>
        <taxon>Actinomycetota</taxon>
        <taxon>Actinomycetes</taxon>
        <taxon>Mycobacteriales</taxon>
        <taxon>Gordoniaceae</taxon>
        <taxon>Gordonia</taxon>
    </lineage>
</organism>
<reference evidence="2" key="1">
    <citation type="submission" date="2023-06" db="EMBL/GenBank/DDBJ databases">
        <title>Gordonia sp. nov. and Pseudochrobactrum sp. nov., two species isolated from the burying beetle Nicrophorus vespilloides.</title>
        <authorList>
            <person name="Poehlein A."/>
            <person name="Guzman J."/>
            <person name="Daniel R."/>
            <person name="Vilcinskas A."/>
        </authorList>
    </citation>
    <scope>NUCLEOTIDE SEQUENCE</scope>
    <source>
        <strain evidence="2">MP11Mi</strain>
    </source>
</reference>
<dbReference type="Pfam" id="PF12802">
    <property type="entry name" value="MarR_2"/>
    <property type="match status" value="1"/>
</dbReference>
<dbReference type="AlphaFoldDB" id="A0AA97CUM3"/>
<sequence length="142" mass="15437">MDLAYELHDLVRTLDRQADEKLRVESLGYHRYVALIIIDEHPGVSGRELSRALGVSDAAASGIVRKLHDAGLIDELDQPGSGRVRRWQATTKGVDVRARCERLLGTSLETSAAAAGIDTATLAATIRALHDTVRTPKPQDSE</sequence>
<dbReference type="InterPro" id="IPR000835">
    <property type="entry name" value="HTH_MarR-typ"/>
</dbReference>